<dbReference type="RefSeq" id="WP_070111230.1">
    <property type="nucleotide sequence ID" value="NZ_LZFO01000045.1"/>
</dbReference>
<protein>
    <submittedName>
        <fullName evidence="1">Kynurenine formamidase</fullName>
        <ecNumber evidence="1">3.5.1.9</ecNumber>
    </submittedName>
</protein>
<accession>A0A1E8EW05</accession>
<evidence type="ECO:0000313" key="2">
    <source>
        <dbReference type="Proteomes" id="UP000175744"/>
    </source>
</evidence>
<dbReference type="Proteomes" id="UP000175744">
    <property type="component" value="Unassembled WGS sequence"/>
</dbReference>
<dbReference type="SUPFAM" id="SSF102198">
    <property type="entry name" value="Putative cyclase"/>
    <property type="match status" value="1"/>
</dbReference>
<dbReference type="PANTHER" id="PTHR31118:SF32">
    <property type="entry name" value="KYNURENINE FORMAMIDASE"/>
    <property type="match status" value="1"/>
</dbReference>
<dbReference type="GO" id="GO:0019441">
    <property type="term" value="P:L-tryptophan catabolic process to kynurenine"/>
    <property type="evidence" value="ECO:0007669"/>
    <property type="project" value="InterPro"/>
</dbReference>
<dbReference type="Gene3D" id="3.50.30.50">
    <property type="entry name" value="Putative cyclase"/>
    <property type="match status" value="1"/>
</dbReference>
<name>A0A1E8EW05_9CLOT</name>
<proteinExistence type="predicted"/>
<gene>
    <name evidence="1" type="primary">kynB</name>
    <name evidence="1" type="ORF">CLOACE_21450</name>
</gene>
<dbReference type="EMBL" id="LZFO01000045">
    <property type="protein sequence ID" value="OFI01420.1"/>
    <property type="molecule type" value="Genomic_DNA"/>
</dbReference>
<dbReference type="InterPro" id="IPR037175">
    <property type="entry name" value="KFase_sf"/>
</dbReference>
<dbReference type="PATRIC" id="fig|1121290.3.peg.2158"/>
<keyword evidence="2" id="KW-1185">Reference proteome</keyword>
<reference evidence="1 2" key="1">
    <citation type="submission" date="2016-06" db="EMBL/GenBank/DDBJ databases">
        <title>Genome sequence of Clostridium acetireducens DSM 10703.</title>
        <authorList>
            <person name="Poehlein A."/>
            <person name="Fluechter S."/>
            <person name="Duerre P."/>
            <person name="Daniel R."/>
        </authorList>
    </citation>
    <scope>NUCLEOTIDE SEQUENCE [LARGE SCALE GENOMIC DNA]</scope>
    <source>
        <strain evidence="1 2">DSM 10703</strain>
    </source>
</reference>
<comment type="caution">
    <text evidence="1">The sequence shown here is derived from an EMBL/GenBank/DDBJ whole genome shotgun (WGS) entry which is preliminary data.</text>
</comment>
<organism evidence="1 2">
    <name type="scientific">Clostridium acetireducens DSM 10703</name>
    <dbReference type="NCBI Taxonomy" id="1121290"/>
    <lineage>
        <taxon>Bacteria</taxon>
        <taxon>Bacillati</taxon>
        <taxon>Bacillota</taxon>
        <taxon>Clostridia</taxon>
        <taxon>Eubacteriales</taxon>
        <taxon>Clostridiaceae</taxon>
        <taxon>Clostridium</taxon>
    </lineage>
</organism>
<sequence>MKVIDLTHVFQEKMSFFPGADAPILEQVSSVDKDGYKVTRIDMTTHLGTHLDCKAHVFEDGFTTSSCDVNKFFGQAVLIDCSMVKEGEEIGVDILKKYNLSDKDFVLIYTGWDKYWRDEKYIGDFPVLSKECAEYLAESNIKGIGLDVISIDKISDAELVNHKIVLGKDIIVVENLKDLDKLVGKNFKFSAFPLKIKDGDGCPVRAVAIIE</sequence>
<keyword evidence="1" id="KW-0378">Hydrolase</keyword>
<dbReference type="Pfam" id="PF04199">
    <property type="entry name" value="Cyclase"/>
    <property type="match status" value="1"/>
</dbReference>
<dbReference type="STRING" id="1121290.CLAOCE_21450"/>
<dbReference type="EC" id="3.5.1.9" evidence="1"/>
<dbReference type="PANTHER" id="PTHR31118">
    <property type="entry name" value="CYCLASE-LIKE PROTEIN 2"/>
    <property type="match status" value="1"/>
</dbReference>
<dbReference type="GO" id="GO:0004061">
    <property type="term" value="F:arylformamidase activity"/>
    <property type="evidence" value="ECO:0007669"/>
    <property type="project" value="UniProtKB-EC"/>
</dbReference>
<dbReference type="InterPro" id="IPR007325">
    <property type="entry name" value="KFase/CYL"/>
</dbReference>
<evidence type="ECO:0000313" key="1">
    <source>
        <dbReference type="EMBL" id="OFI01420.1"/>
    </source>
</evidence>
<dbReference type="AlphaFoldDB" id="A0A1E8EW05"/>